<keyword evidence="5 10" id="KW-1133">Transmembrane helix</keyword>
<dbReference type="AlphaFoldDB" id="A0A518BH71"/>
<dbReference type="UniPathway" id="UPA00085"/>
<evidence type="ECO:0000313" key="12">
    <source>
        <dbReference type="Proteomes" id="UP000316921"/>
    </source>
</evidence>
<dbReference type="GO" id="GO:0005886">
    <property type="term" value="C:plasma membrane"/>
    <property type="evidence" value="ECO:0007669"/>
    <property type="project" value="UniProtKB-SubCell"/>
</dbReference>
<dbReference type="Pfam" id="PF02660">
    <property type="entry name" value="G3P_acyltransf"/>
    <property type="match status" value="1"/>
</dbReference>
<proteinExistence type="inferred from homology"/>
<sequence length="215" mass="21910">MPPLPDFTSAFLGALLVSYLLGSVPFGFTLAKLLRGVDIRTIGSGNIGATNAMRVLGKPLGIVAFLLDFAKGAVPAAVIAPLAVPPDQVGVAAVLCGLAAVLGHVFPIYLRFKGGKAVATGCGVVVAIDPVVFLISGLVWLLLWGTTRMVALASIGLGLALPITAGLRAGSGGAELTLFCVGLCLLILVRHRSNIRRMIAGTEPRGGHKPPGSDG</sequence>
<dbReference type="GO" id="GO:0008654">
    <property type="term" value="P:phospholipid biosynthetic process"/>
    <property type="evidence" value="ECO:0007669"/>
    <property type="project" value="UniProtKB-UniRule"/>
</dbReference>
<evidence type="ECO:0000256" key="5">
    <source>
        <dbReference type="ARBA" id="ARBA00022989"/>
    </source>
</evidence>
<dbReference type="RefSeq" id="WP_145063853.1">
    <property type="nucleotide sequence ID" value="NZ_CP036287.1"/>
</dbReference>
<dbReference type="InterPro" id="IPR003811">
    <property type="entry name" value="G3P_acylTferase_PlsY"/>
</dbReference>
<comment type="function">
    <text evidence="10">Catalyzes the transfer of an acyl group from acyl-phosphate (acyl-PO(4)) to glycerol-3-phosphate (G3P) to form lysophosphatidic acid (LPA). This enzyme utilizes acyl-phosphate as fatty acyl donor, but not acyl-CoA or acyl-ACP.</text>
</comment>
<comment type="catalytic activity">
    <reaction evidence="10">
        <text>an acyl phosphate + sn-glycerol 3-phosphate = a 1-acyl-sn-glycero-3-phosphate + phosphate</text>
        <dbReference type="Rhea" id="RHEA:34075"/>
        <dbReference type="ChEBI" id="CHEBI:43474"/>
        <dbReference type="ChEBI" id="CHEBI:57597"/>
        <dbReference type="ChEBI" id="CHEBI:57970"/>
        <dbReference type="ChEBI" id="CHEBI:59918"/>
        <dbReference type="EC" id="2.3.1.275"/>
    </reaction>
</comment>
<evidence type="ECO:0000256" key="10">
    <source>
        <dbReference type="HAMAP-Rule" id="MF_01043"/>
    </source>
</evidence>
<name>A0A518BH71_9BACT</name>
<evidence type="ECO:0000256" key="7">
    <source>
        <dbReference type="ARBA" id="ARBA00023136"/>
    </source>
</evidence>
<evidence type="ECO:0000256" key="8">
    <source>
        <dbReference type="ARBA" id="ARBA00023209"/>
    </source>
</evidence>
<evidence type="ECO:0000256" key="4">
    <source>
        <dbReference type="ARBA" id="ARBA00022692"/>
    </source>
</evidence>
<comment type="similarity">
    <text evidence="10">Belongs to the PlsY family.</text>
</comment>
<accession>A0A518BH71</accession>
<evidence type="ECO:0000256" key="1">
    <source>
        <dbReference type="ARBA" id="ARBA00022475"/>
    </source>
</evidence>
<keyword evidence="3 10" id="KW-0808">Transferase</keyword>
<keyword evidence="1 10" id="KW-1003">Cell membrane</keyword>
<dbReference type="SMART" id="SM01207">
    <property type="entry name" value="G3P_acyltransf"/>
    <property type="match status" value="1"/>
</dbReference>
<dbReference type="PANTHER" id="PTHR30309">
    <property type="entry name" value="INNER MEMBRANE PROTEIN YGIH"/>
    <property type="match status" value="1"/>
</dbReference>
<dbReference type="PANTHER" id="PTHR30309:SF0">
    <property type="entry name" value="GLYCEROL-3-PHOSPHATE ACYLTRANSFERASE-RELATED"/>
    <property type="match status" value="1"/>
</dbReference>
<comment type="subcellular location">
    <subcellularLocation>
        <location evidence="10">Cell membrane</location>
        <topology evidence="10">Multi-pass membrane protein</topology>
    </subcellularLocation>
</comment>
<evidence type="ECO:0000313" key="11">
    <source>
        <dbReference type="EMBL" id="QDU66315.1"/>
    </source>
</evidence>
<evidence type="ECO:0000256" key="2">
    <source>
        <dbReference type="ARBA" id="ARBA00022516"/>
    </source>
</evidence>
<dbReference type="Proteomes" id="UP000316921">
    <property type="component" value="Chromosome"/>
</dbReference>
<keyword evidence="6 10" id="KW-0443">Lipid metabolism</keyword>
<keyword evidence="9 10" id="KW-1208">Phospholipid metabolism</keyword>
<feature type="transmembrane region" description="Helical" evidence="10">
    <location>
        <begin position="165"/>
        <end position="189"/>
    </location>
</feature>
<evidence type="ECO:0000256" key="9">
    <source>
        <dbReference type="ARBA" id="ARBA00023264"/>
    </source>
</evidence>
<keyword evidence="11" id="KW-0012">Acyltransferase</keyword>
<keyword evidence="7 10" id="KW-0472">Membrane</keyword>
<dbReference type="NCBIfam" id="TIGR00023">
    <property type="entry name" value="glycerol-3-phosphate 1-O-acyltransferase PlsY"/>
    <property type="match status" value="1"/>
</dbReference>
<feature type="transmembrane region" description="Helical" evidence="10">
    <location>
        <begin position="89"/>
        <end position="110"/>
    </location>
</feature>
<dbReference type="EMBL" id="CP036287">
    <property type="protein sequence ID" value="QDU66315.1"/>
    <property type="molecule type" value="Genomic_DNA"/>
</dbReference>
<feature type="transmembrane region" description="Helical" evidence="10">
    <location>
        <begin position="60"/>
        <end position="83"/>
    </location>
</feature>
<dbReference type="GO" id="GO:0043772">
    <property type="term" value="F:acyl-phosphate glycerol-3-phosphate acyltransferase activity"/>
    <property type="evidence" value="ECO:0007669"/>
    <property type="project" value="UniProtKB-UniRule"/>
</dbReference>
<dbReference type="EC" id="2.3.1.275" evidence="10"/>
<keyword evidence="8 10" id="KW-0594">Phospholipid biosynthesis</keyword>
<gene>
    <name evidence="10 11" type="primary">plsY</name>
    <name evidence="11" type="ORF">Pla133_13840</name>
</gene>
<dbReference type="HAMAP" id="MF_01043">
    <property type="entry name" value="PlsY"/>
    <property type="match status" value="1"/>
</dbReference>
<comment type="pathway">
    <text evidence="10">Lipid metabolism; phospholipid metabolism.</text>
</comment>
<reference evidence="11 12" key="1">
    <citation type="submission" date="2019-02" db="EMBL/GenBank/DDBJ databases">
        <title>Deep-cultivation of Planctomycetes and their phenomic and genomic characterization uncovers novel biology.</title>
        <authorList>
            <person name="Wiegand S."/>
            <person name="Jogler M."/>
            <person name="Boedeker C."/>
            <person name="Pinto D."/>
            <person name="Vollmers J."/>
            <person name="Rivas-Marin E."/>
            <person name="Kohn T."/>
            <person name="Peeters S.H."/>
            <person name="Heuer A."/>
            <person name="Rast P."/>
            <person name="Oberbeckmann S."/>
            <person name="Bunk B."/>
            <person name="Jeske O."/>
            <person name="Meyerdierks A."/>
            <person name="Storesund J.E."/>
            <person name="Kallscheuer N."/>
            <person name="Luecker S."/>
            <person name="Lage O.M."/>
            <person name="Pohl T."/>
            <person name="Merkel B.J."/>
            <person name="Hornburger P."/>
            <person name="Mueller R.-W."/>
            <person name="Bruemmer F."/>
            <person name="Labrenz M."/>
            <person name="Spormann A.M."/>
            <person name="Op den Camp H."/>
            <person name="Overmann J."/>
            <person name="Amann R."/>
            <person name="Jetten M.S.M."/>
            <person name="Mascher T."/>
            <person name="Medema M.H."/>
            <person name="Devos D.P."/>
            <person name="Kaster A.-K."/>
            <person name="Ovreas L."/>
            <person name="Rohde M."/>
            <person name="Galperin M.Y."/>
            <person name="Jogler C."/>
        </authorList>
    </citation>
    <scope>NUCLEOTIDE SEQUENCE [LARGE SCALE GENOMIC DNA]</scope>
    <source>
        <strain evidence="11 12">Pla133</strain>
    </source>
</reference>
<evidence type="ECO:0000256" key="3">
    <source>
        <dbReference type="ARBA" id="ARBA00022679"/>
    </source>
</evidence>
<protein>
    <recommendedName>
        <fullName evidence="10">Glycerol-3-phosphate acyltransferase</fullName>
    </recommendedName>
    <alternativeName>
        <fullName evidence="10">Acyl-PO4 G3P acyltransferase</fullName>
    </alternativeName>
    <alternativeName>
        <fullName evidence="10">Acyl-phosphate--glycerol-3-phosphate acyltransferase</fullName>
    </alternativeName>
    <alternativeName>
        <fullName evidence="10">G3P acyltransferase</fullName>
        <shortName evidence="10">GPAT</shortName>
        <ecNumber evidence="10">2.3.1.275</ecNumber>
    </alternativeName>
    <alternativeName>
        <fullName evidence="10">Lysophosphatidic acid synthase</fullName>
        <shortName evidence="10">LPA synthase</shortName>
    </alternativeName>
</protein>
<evidence type="ECO:0000256" key="6">
    <source>
        <dbReference type="ARBA" id="ARBA00023098"/>
    </source>
</evidence>
<feature type="transmembrane region" description="Helical" evidence="10">
    <location>
        <begin position="12"/>
        <end position="31"/>
    </location>
</feature>
<dbReference type="KEGG" id="pbap:Pla133_13840"/>
<feature type="transmembrane region" description="Helical" evidence="10">
    <location>
        <begin position="122"/>
        <end position="145"/>
    </location>
</feature>
<keyword evidence="4 10" id="KW-0812">Transmembrane</keyword>
<comment type="subunit">
    <text evidence="10">Probably interacts with PlsX.</text>
</comment>
<keyword evidence="12" id="KW-1185">Reference proteome</keyword>
<organism evidence="11 12">
    <name type="scientific">Engelhardtia mirabilis</name>
    <dbReference type="NCBI Taxonomy" id="2528011"/>
    <lineage>
        <taxon>Bacteria</taxon>
        <taxon>Pseudomonadati</taxon>
        <taxon>Planctomycetota</taxon>
        <taxon>Planctomycetia</taxon>
        <taxon>Planctomycetia incertae sedis</taxon>
        <taxon>Engelhardtia</taxon>
    </lineage>
</organism>
<keyword evidence="2 10" id="KW-0444">Lipid biosynthesis</keyword>